<organism evidence="10 11">
    <name type="scientific">Halomonas cupida</name>
    <dbReference type="NCBI Taxonomy" id="44933"/>
    <lineage>
        <taxon>Bacteria</taxon>
        <taxon>Pseudomonadati</taxon>
        <taxon>Pseudomonadota</taxon>
        <taxon>Gammaproteobacteria</taxon>
        <taxon>Oceanospirillales</taxon>
        <taxon>Halomonadaceae</taxon>
        <taxon>Halomonas</taxon>
    </lineage>
</organism>
<keyword evidence="5" id="KW-0998">Cell outer membrane</keyword>
<evidence type="ECO:0000313" key="11">
    <source>
        <dbReference type="Proteomes" id="UP000184123"/>
    </source>
</evidence>
<protein>
    <submittedName>
        <fullName evidence="10">Type IV pilus assembly protein PilQ</fullName>
    </submittedName>
</protein>
<dbReference type="InterPro" id="IPR011662">
    <property type="entry name" value="Secretin/TonB_short_N"/>
</dbReference>
<dbReference type="Pfam" id="PF07660">
    <property type="entry name" value="STN"/>
    <property type="match status" value="1"/>
</dbReference>
<dbReference type="InterPro" id="IPR005644">
    <property type="entry name" value="NolW-like"/>
</dbReference>
<dbReference type="RefSeq" id="WP_234987130.1">
    <property type="nucleotide sequence ID" value="NZ_BJXU01000159.1"/>
</dbReference>
<dbReference type="Gene3D" id="3.30.1370.130">
    <property type="match status" value="1"/>
</dbReference>
<evidence type="ECO:0000256" key="5">
    <source>
        <dbReference type="ARBA" id="ARBA00023237"/>
    </source>
</evidence>
<proteinExistence type="inferred from homology"/>
<gene>
    <name evidence="10" type="ORF">SAMN05660971_04150</name>
</gene>
<evidence type="ECO:0000256" key="8">
    <source>
        <dbReference type="SAM" id="SignalP"/>
    </source>
</evidence>
<evidence type="ECO:0000256" key="2">
    <source>
        <dbReference type="ARBA" id="ARBA00022448"/>
    </source>
</evidence>
<dbReference type="GO" id="GO:0009279">
    <property type="term" value="C:cell outer membrane"/>
    <property type="evidence" value="ECO:0007669"/>
    <property type="project" value="UniProtKB-SubCell"/>
</dbReference>
<dbReference type="EMBL" id="FRCA01000016">
    <property type="protein sequence ID" value="SHM87925.1"/>
    <property type="molecule type" value="Genomic_DNA"/>
</dbReference>
<evidence type="ECO:0000256" key="6">
    <source>
        <dbReference type="RuleBase" id="RU004003"/>
    </source>
</evidence>
<evidence type="ECO:0000259" key="9">
    <source>
        <dbReference type="SMART" id="SM00965"/>
    </source>
</evidence>
<dbReference type="Pfam" id="PF03958">
    <property type="entry name" value="Secretin_N"/>
    <property type="match status" value="1"/>
</dbReference>
<comment type="subcellular location">
    <subcellularLocation>
        <location evidence="7">Cell outer membrane</location>
    </subcellularLocation>
    <subcellularLocation>
        <location evidence="1">Membrane</location>
    </subcellularLocation>
</comment>
<feature type="domain" description="Secretin/TonB short N-terminal" evidence="9">
    <location>
        <begin position="53"/>
        <end position="101"/>
    </location>
</feature>
<dbReference type="NCBIfam" id="TIGR02515">
    <property type="entry name" value="IV_pilus_PilQ"/>
    <property type="match status" value="1"/>
</dbReference>
<evidence type="ECO:0000313" key="10">
    <source>
        <dbReference type="EMBL" id="SHM87925.1"/>
    </source>
</evidence>
<keyword evidence="2 7" id="KW-0813">Transport</keyword>
<dbReference type="Proteomes" id="UP000184123">
    <property type="component" value="Unassembled WGS sequence"/>
</dbReference>
<dbReference type="SMART" id="SM00965">
    <property type="entry name" value="STN"/>
    <property type="match status" value="1"/>
</dbReference>
<dbReference type="InterPro" id="IPR004846">
    <property type="entry name" value="T2SS/T3SS_dom"/>
</dbReference>
<dbReference type="InterPro" id="IPR013355">
    <property type="entry name" value="Pilus_4_PilQ"/>
</dbReference>
<evidence type="ECO:0000256" key="7">
    <source>
        <dbReference type="RuleBase" id="RU004004"/>
    </source>
</evidence>
<dbReference type="STRING" id="44933.SAMN05660971_04150"/>
<evidence type="ECO:0000256" key="1">
    <source>
        <dbReference type="ARBA" id="ARBA00004370"/>
    </source>
</evidence>
<sequence>MRKEVGMLYLVALMASGLPMAAAQSVPEEPISLNFHDAELGSVLGAIADFTGLNIVVGKGVSGRVTLHLDQVPWHQALDLVLHSQGLVSQRQGNVILVTPKDGVATRLELPNGSTVLPAPLPPLGWEQLTLRYARAADMAALLRGEQGRGLLSERGRVAVDQRTNTLLVQDTPEYLASIRRTLLGLDIPTAQVQIEARIVVVRDSAAREIGIDWGVSSRQGLVVGDTGGARRVERYAGNEGGFGGLAVDLGDPVGPGATFNIGYLASDVLLDLELHALESEGRSKTISEPRVITANQHPAVIKQGKEVPYQESTAEGATNTEFKEAVLALEVTPQITSDDAVVMDLRINNDTIADQSFAGAPAIDTNQIATRVRVADGETLVLGGILTQGQARNLYSTPWLGDLPLVGSLFRYTEKVDDRVELLVFITPRILDDGLAVR</sequence>
<dbReference type="GO" id="GO:0009306">
    <property type="term" value="P:protein secretion"/>
    <property type="evidence" value="ECO:0007669"/>
    <property type="project" value="InterPro"/>
</dbReference>
<dbReference type="PANTHER" id="PTHR30604">
    <property type="entry name" value="PROTEIN TRANSPORT PROTEIN HOFQ"/>
    <property type="match status" value="1"/>
</dbReference>
<keyword evidence="3 8" id="KW-0732">Signal</keyword>
<dbReference type="InterPro" id="IPR051808">
    <property type="entry name" value="Type_IV_pilus_biogenesis"/>
</dbReference>
<dbReference type="InterPro" id="IPR001775">
    <property type="entry name" value="GspD/PilQ"/>
</dbReference>
<evidence type="ECO:0000256" key="3">
    <source>
        <dbReference type="ARBA" id="ARBA00022729"/>
    </source>
</evidence>
<dbReference type="AlphaFoldDB" id="A0A1M7MB28"/>
<comment type="similarity">
    <text evidence="6">Belongs to the bacterial secretin family.</text>
</comment>
<dbReference type="InterPro" id="IPR038591">
    <property type="entry name" value="NolW-like_sf"/>
</dbReference>
<dbReference type="PRINTS" id="PR00811">
    <property type="entry name" value="BCTERIALGSPD"/>
</dbReference>
<accession>A0A1M7MB28</accession>
<keyword evidence="4" id="KW-0472">Membrane</keyword>
<dbReference type="Gene3D" id="3.30.1370.120">
    <property type="match status" value="1"/>
</dbReference>
<dbReference type="Pfam" id="PF00263">
    <property type="entry name" value="Secretin"/>
    <property type="match status" value="1"/>
</dbReference>
<name>A0A1M7MB28_9GAMM</name>
<feature type="chain" id="PRO_5012432627" evidence="8">
    <location>
        <begin position="22"/>
        <end position="439"/>
    </location>
</feature>
<feature type="signal peptide" evidence="8">
    <location>
        <begin position="1"/>
        <end position="21"/>
    </location>
</feature>
<evidence type="ECO:0000256" key="4">
    <source>
        <dbReference type="ARBA" id="ARBA00023136"/>
    </source>
</evidence>
<dbReference type="PANTHER" id="PTHR30604:SF1">
    <property type="entry name" value="DNA UTILIZATION PROTEIN HOFQ"/>
    <property type="match status" value="1"/>
</dbReference>
<reference evidence="10 11" key="1">
    <citation type="submission" date="2016-11" db="EMBL/GenBank/DDBJ databases">
        <authorList>
            <person name="Jaros S."/>
            <person name="Januszkiewicz K."/>
            <person name="Wedrychowicz H."/>
        </authorList>
    </citation>
    <scope>NUCLEOTIDE SEQUENCE [LARGE SCALE GENOMIC DNA]</scope>
    <source>
        <strain evidence="10 11">DSM 4740</strain>
    </source>
</reference>